<dbReference type="InterPro" id="IPR010093">
    <property type="entry name" value="SinI_DNA-bd"/>
</dbReference>
<dbReference type="EMBL" id="VSSQ01033379">
    <property type="protein sequence ID" value="MPM84956.1"/>
    <property type="molecule type" value="Genomic_DNA"/>
</dbReference>
<dbReference type="AlphaFoldDB" id="A0A645D6F8"/>
<dbReference type="SUPFAM" id="SSF46955">
    <property type="entry name" value="Putative DNA-binding domain"/>
    <property type="match status" value="1"/>
</dbReference>
<sequence length="77" mass="8892">MATQTDYTTLLTYEDVASILRIHPQTLRQWVSLKKFPHLKIGSNVRFTMEMVDQYIKSTLVEPKSSIGNCTKEMVND</sequence>
<evidence type="ECO:0000259" key="1">
    <source>
        <dbReference type="Pfam" id="PF12728"/>
    </source>
</evidence>
<dbReference type="NCBIfam" id="TIGR01764">
    <property type="entry name" value="excise"/>
    <property type="match status" value="1"/>
</dbReference>
<organism evidence="2">
    <name type="scientific">bioreactor metagenome</name>
    <dbReference type="NCBI Taxonomy" id="1076179"/>
    <lineage>
        <taxon>unclassified sequences</taxon>
        <taxon>metagenomes</taxon>
        <taxon>ecological metagenomes</taxon>
    </lineage>
</organism>
<dbReference type="InterPro" id="IPR041657">
    <property type="entry name" value="HTH_17"/>
</dbReference>
<dbReference type="InterPro" id="IPR009061">
    <property type="entry name" value="DNA-bd_dom_put_sf"/>
</dbReference>
<proteinExistence type="predicted"/>
<protein>
    <recommendedName>
        <fullName evidence="1">Helix-turn-helix domain-containing protein</fullName>
    </recommendedName>
</protein>
<dbReference type="GO" id="GO:0003677">
    <property type="term" value="F:DNA binding"/>
    <property type="evidence" value="ECO:0007669"/>
    <property type="project" value="InterPro"/>
</dbReference>
<gene>
    <name evidence="2" type="ORF">SDC9_132032</name>
</gene>
<evidence type="ECO:0000313" key="2">
    <source>
        <dbReference type="EMBL" id="MPM84956.1"/>
    </source>
</evidence>
<feature type="domain" description="Helix-turn-helix" evidence="1">
    <location>
        <begin position="10"/>
        <end position="58"/>
    </location>
</feature>
<comment type="caution">
    <text evidence="2">The sequence shown here is derived from an EMBL/GenBank/DDBJ whole genome shotgun (WGS) entry which is preliminary data.</text>
</comment>
<name>A0A645D6F8_9ZZZZ</name>
<dbReference type="Pfam" id="PF12728">
    <property type="entry name" value="HTH_17"/>
    <property type="match status" value="1"/>
</dbReference>
<reference evidence="2" key="1">
    <citation type="submission" date="2019-08" db="EMBL/GenBank/DDBJ databases">
        <authorList>
            <person name="Kucharzyk K."/>
            <person name="Murdoch R.W."/>
            <person name="Higgins S."/>
            <person name="Loffler F."/>
        </authorList>
    </citation>
    <scope>NUCLEOTIDE SEQUENCE</scope>
</reference>
<accession>A0A645D6F8</accession>